<proteinExistence type="inferred from homology"/>
<evidence type="ECO:0008006" key="9">
    <source>
        <dbReference type="Google" id="ProtNLM"/>
    </source>
</evidence>
<evidence type="ECO:0000256" key="6">
    <source>
        <dbReference type="SAM" id="Phobius"/>
    </source>
</evidence>
<reference evidence="7 8" key="2">
    <citation type="journal article" date="2014" name="J. Gen. Appl. Microbiol.">
        <title>The early diverging ascomycetous budding yeast Saitoella complicata has three histone deacetylases belonging to the Clr6, Hos2, and Rpd3 lineages.</title>
        <authorList>
            <person name="Nishida H."/>
            <person name="Matsumoto T."/>
            <person name="Kondo S."/>
            <person name="Hamamoto M."/>
            <person name="Yoshikawa H."/>
        </authorList>
    </citation>
    <scope>NUCLEOTIDE SEQUENCE [LARGE SCALE GENOMIC DNA]</scope>
    <source>
        <strain evidence="7 8">NRRL Y-17804</strain>
    </source>
</reference>
<dbReference type="AlphaFoldDB" id="A0A0E9NCI9"/>
<evidence type="ECO:0000256" key="5">
    <source>
        <dbReference type="ARBA" id="ARBA00023002"/>
    </source>
</evidence>
<dbReference type="STRING" id="698492.A0A0E9NCI9"/>
<keyword evidence="5" id="KW-0560">Oxidoreductase</keyword>
<name>A0A0E9NCI9_SAICN</name>
<reference evidence="7 8" key="3">
    <citation type="journal article" date="2015" name="Genome Announc.">
        <title>Draft Genome Sequence of the Archiascomycetous Yeast Saitoella complicata.</title>
        <authorList>
            <person name="Yamauchi K."/>
            <person name="Kondo S."/>
            <person name="Hamamoto M."/>
            <person name="Takahashi Y."/>
            <person name="Ogura Y."/>
            <person name="Hayashi T."/>
            <person name="Nishida H."/>
        </authorList>
    </citation>
    <scope>NUCLEOTIDE SEQUENCE [LARGE SCALE GENOMIC DNA]</scope>
    <source>
        <strain evidence="7 8">NRRL Y-17804</strain>
    </source>
</reference>
<keyword evidence="6" id="KW-1133">Transmembrane helix</keyword>
<reference evidence="7 8" key="1">
    <citation type="journal article" date="2011" name="J. Gen. Appl. Microbiol.">
        <title>Draft genome sequencing of the enigmatic yeast Saitoella complicata.</title>
        <authorList>
            <person name="Nishida H."/>
            <person name="Hamamoto M."/>
            <person name="Sugiyama J."/>
        </authorList>
    </citation>
    <scope>NUCLEOTIDE SEQUENCE [LARGE SCALE GENOMIC DNA]</scope>
    <source>
        <strain evidence="7 8">NRRL Y-17804</strain>
    </source>
</reference>
<keyword evidence="6" id="KW-0812">Transmembrane</keyword>
<evidence type="ECO:0000313" key="7">
    <source>
        <dbReference type="EMBL" id="GAO47411.1"/>
    </source>
</evidence>
<dbReference type="InterPro" id="IPR050346">
    <property type="entry name" value="FMO-like"/>
</dbReference>
<protein>
    <recommendedName>
        <fullName evidence="9">FAD/NAD(P)-binding domain-containing protein</fullName>
    </recommendedName>
</protein>
<dbReference type="PRINTS" id="PR00370">
    <property type="entry name" value="FMOXYGENASE"/>
</dbReference>
<keyword evidence="3" id="KW-0274">FAD</keyword>
<dbReference type="SUPFAM" id="SSF51905">
    <property type="entry name" value="FAD/NAD(P)-binding domain"/>
    <property type="match status" value="2"/>
</dbReference>
<evidence type="ECO:0000313" key="8">
    <source>
        <dbReference type="Proteomes" id="UP000033140"/>
    </source>
</evidence>
<dbReference type="OrthoDB" id="66881at2759"/>
<dbReference type="GO" id="GO:0050660">
    <property type="term" value="F:flavin adenine dinucleotide binding"/>
    <property type="evidence" value="ECO:0007669"/>
    <property type="project" value="InterPro"/>
</dbReference>
<dbReference type="EMBL" id="BACD03000009">
    <property type="protein sequence ID" value="GAO47411.1"/>
    <property type="molecule type" value="Genomic_DNA"/>
</dbReference>
<sequence length="580" mass="64869">MKVAVIGGGPGGLVTLKTLLSRDIDAVLFEAEDKIGGTFRYRSYENAELVSSKQLTCFSDFRMPRDQGDHVTLPEYVAYLEDYCRHFDLYKHIKLSTRVISISPNESGEGHFVTSQSNNAHEISEHFHAIAICTGLHVTPSIPSIPGIEHVPQHFHSSHYKSRTQIANKNVLVLGCGETAMDIAYEAIKADCPQVVLAHRGGWLSFPKALSAFRVFGKAFKGRLPIDGLITNLFETAYVHSSIRTSHLRWFVSDFVIKRVLWFLTGTSVGCNQWVGELPPERLGRAYVFLNKSTKAMPYINRPWTTSRGCMSKVTEYTDPPEDASSDKIIEVAPWPERISPDGTLIFTPSPRKEYSRIKNVVVKPDVVVFCTGYTQNLTWLHPSYPLPSHASCRNILHPSHSSLAYIGFVRPGVGAIPPIAEMQAMWWTSMLLGRAQVPQEEEWGDYLLLAREEARVKYGVDHSAYMSTLARDIGAAPGLWELWHAHGVHVLLTYCFGAAFTTLYRLVGPWAHSDAAQITKGELWETIRRRGFIGNMMWGVIPMMFYGILNGVALLVEMVGRVWRAVRGEMDAGVGSLTK</sequence>
<feature type="transmembrane region" description="Helical" evidence="6">
    <location>
        <begin position="537"/>
        <end position="557"/>
    </location>
</feature>
<dbReference type="RefSeq" id="XP_019023855.1">
    <property type="nucleotide sequence ID" value="XM_019171216.1"/>
</dbReference>
<comment type="similarity">
    <text evidence="1">Belongs to the FMO family.</text>
</comment>
<dbReference type="PIRSF" id="PIRSF000332">
    <property type="entry name" value="FMO"/>
    <property type="match status" value="1"/>
</dbReference>
<keyword evidence="6" id="KW-0472">Membrane</keyword>
<evidence type="ECO:0000256" key="3">
    <source>
        <dbReference type="ARBA" id="ARBA00022827"/>
    </source>
</evidence>
<keyword evidence="2" id="KW-0285">Flavoprotein</keyword>
<dbReference type="Pfam" id="PF00743">
    <property type="entry name" value="FMO-like"/>
    <property type="match status" value="2"/>
</dbReference>
<evidence type="ECO:0000256" key="2">
    <source>
        <dbReference type="ARBA" id="ARBA00022630"/>
    </source>
</evidence>
<dbReference type="GO" id="GO:0050661">
    <property type="term" value="F:NADP binding"/>
    <property type="evidence" value="ECO:0007669"/>
    <property type="project" value="InterPro"/>
</dbReference>
<dbReference type="Proteomes" id="UP000033140">
    <property type="component" value="Unassembled WGS sequence"/>
</dbReference>
<dbReference type="InterPro" id="IPR020946">
    <property type="entry name" value="Flavin_mOase-like"/>
</dbReference>
<evidence type="ECO:0000256" key="1">
    <source>
        <dbReference type="ARBA" id="ARBA00009183"/>
    </source>
</evidence>
<dbReference type="PANTHER" id="PTHR23023">
    <property type="entry name" value="DIMETHYLANILINE MONOOXYGENASE"/>
    <property type="match status" value="1"/>
</dbReference>
<dbReference type="GO" id="GO:0004499">
    <property type="term" value="F:N,N-dimethylaniline monooxygenase activity"/>
    <property type="evidence" value="ECO:0007669"/>
    <property type="project" value="InterPro"/>
</dbReference>
<dbReference type="OMA" id="NGYVDPP"/>
<dbReference type="Gene3D" id="3.50.50.60">
    <property type="entry name" value="FAD/NAD(P)-binding domain"/>
    <property type="match status" value="2"/>
</dbReference>
<dbReference type="InterPro" id="IPR000960">
    <property type="entry name" value="Flavin_mOase"/>
</dbReference>
<evidence type="ECO:0000256" key="4">
    <source>
        <dbReference type="ARBA" id="ARBA00022857"/>
    </source>
</evidence>
<keyword evidence="8" id="KW-1185">Reference proteome</keyword>
<comment type="caution">
    <text evidence="7">The sequence shown here is derived from an EMBL/GenBank/DDBJ whole genome shotgun (WGS) entry which is preliminary data.</text>
</comment>
<keyword evidence="4" id="KW-0521">NADP</keyword>
<dbReference type="InterPro" id="IPR036188">
    <property type="entry name" value="FAD/NAD-bd_sf"/>
</dbReference>
<organism evidence="7 8">
    <name type="scientific">Saitoella complicata (strain BCRC 22490 / CBS 7301 / JCM 7358 / NBRC 10748 / NRRL Y-17804)</name>
    <dbReference type="NCBI Taxonomy" id="698492"/>
    <lineage>
        <taxon>Eukaryota</taxon>
        <taxon>Fungi</taxon>
        <taxon>Dikarya</taxon>
        <taxon>Ascomycota</taxon>
        <taxon>Taphrinomycotina</taxon>
        <taxon>Taphrinomycotina incertae sedis</taxon>
        <taxon>Saitoella</taxon>
    </lineage>
</organism>
<gene>
    <name evidence="7" type="ORF">G7K_1619-t1</name>
</gene>
<accession>A0A0E9NCI9</accession>